<evidence type="ECO:0000313" key="2">
    <source>
        <dbReference type="Proteomes" id="UP000502179"/>
    </source>
</evidence>
<reference evidence="1 2" key="1">
    <citation type="submission" date="2020-02" db="EMBL/GenBank/DDBJ databases">
        <title>Genome analysis of Thermosulfuriphilus ammonigenes ST65T, an anaerobic thermophilic chemolithoautotrophic bacterium isolated from a deep-sea hydrothermal vent.</title>
        <authorList>
            <person name="Slobodkina G."/>
            <person name="Allioux M."/>
            <person name="Merkel A."/>
            <person name="Alain K."/>
            <person name="Jebbar M."/>
            <person name="Slobodkin A."/>
        </authorList>
    </citation>
    <scope>NUCLEOTIDE SEQUENCE [LARGE SCALE GENOMIC DNA]</scope>
    <source>
        <strain evidence="1 2">ST65</strain>
    </source>
</reference>
<dbReference type="SUPFAM" id="SSF141371">
    <property type="entry name" value="PilZ domain-like"/>
    <property type="match status" value="1"/>
</dbReference>
<gene>
    <name evidence="1" type="ORF">G4V39_08690</name>
</gene>
<dbReference type="RefSeq" id="WP_166032562.1">
    <property type="nucleotide sequence ID" value="NZ_CP048877.1"/>
</dbReference>
<dbReference type="Gene3D" id="2.40.10.220">
    <property type="entry name" value="predicted glycosyltransferase like domains"/>
    <property type="match status" value="1"/>
</dbReference>
<dbReference type="EMBL" id="CP048877">
    <property type="protein sequence ID" value="QIJ72344.1"/>
    <property type="molecule type" value="Genomic_DNA"/>
</dbReference>
<sequence length="119" mass="13595">MKKDRESRWKDQRQHERVPVLQQVTYTDGHRIYTEFIKDISLGGIKVESSHPMKVGSVVTVTIDTNPPLKLKGRVMWCRQGEDGYEAGIQFAELSPKQQLALKTVVQTLIWDKVGIMNG</sequence>
<dbReference type="Proteomes" id="UP000502179">
    <property type="component" value="Chromosome"/>
</dbReference>
<dbReference type="GO" id="GO:0035438">
    <property type="term" value="F:cyclic-di-GMP binding"/>
    <property type="evidence" value="ECO:0007669"/>
    <property type="project" value="InterPro"/>
</dbReference>
<evidence type="ECO:0000313" key="1">
    <source>
        <dbReference type="EMBL" id="QIJ72344.1"/>
    </source>
</evidence>
<keyword evidence="2" id="KW-1185">Reference proteome</keyword>
<dbReference type="InterPro" id="IPR009875">
    <property type="entry name" value="PilZ_domain"/>
</dbReference>
<accession>A0A6G7PXC8</accession>
<dbReference type="Pfam" id="PF07238">
    <property type="entry name" value="PilZ"/>
    <property type="match status" value="1"/>
</dbReference>
<dbReference type="KEGG" id="tav:G4V39_08690"/>
<name>A0A6G7PXC8_9BACT</name>
<organism evidence="1 2">
    <name type="scientific">Thermosulfuriphilus ammonigenes</name>
    <dbReference type="NCBI Taxonomy" id="1936021"/>
    <lineage>
        <taxon>Bacteria</taxon>
        <taxon>Pseudomonadati</taxon>
        <taxon>Thermodesulfobacteriota</taxon>
        <taxon>Thermodesulfobacteria</taxon>
        <taxon>Thermodesulfobacteriales</taxon>
        <taxon>Thermodesulfobacteriaceae</taxon>
        <taxon>Thermosulfuriphilus</taxon>
    </lineage>
</organism>
<proteinExistence type="predicted"/>
<protein>
    <submittedName>
        <fullName evidence="1">PilZ domain-containing protein</fullName>
    </submittedName>
</protein>
<dbReference type="AlphaFoldDB" id="A0A6G7PXC8"/>